<name>A0ABV8Q0S8_9BACT</name>
<evidence type="ECO:0000313" key="1">
    <source>
        <dbReference type="EMBL" id="MFC4233434.1"/>
    </source>
</evidence>
<proteinExistence type="predicted"/>
<reference evidence="2" key="1">
    <citation type="journal article" date="2019" name="Int. J. Syst. Evol. Microbiol.">
        <title>The Global Catalogue of Microorganisms (GCM) 10K type strain sequencing project: providing services to taxonomists for standard genome sequencing and annotation.</title>
        <authorList>
            <consortium name="The Broad Institute Genomics Platform"/>
            <consortium name="The Broad Institute Genome Sequencing Center for Infectious Disease"/>
            <person name="Wu L."/>
            <person name="Ma J."/>
        </authorList>
    </citation>
    <scope>NUCLEOTIDE SEQUENCE [LARGE SCALE GENOMIC DNA]</scope>
    <source>
        <strain evidence="2">CECT 8010</strain>
    </source>
</reference>
<gene>
    <name evidence="1" type="ORF">ACFOW1_16150</name>
</gene>
<dbReference type="Pfam" id="PF13645">
    <property type="entry name" value="YkuD_2"/>
    <property type="match status" value="1"/>
</dbReference>
<dbReference type="Proteomes" id="UP001595906">
    <property type="component" value="Unassembled WGS sequence"/>
</dbReference>
<dbReference type="PANTHER" id="PTHR38477">
    <property type="entry name" value="HYPOTHETICAL EXPORTED PROTEIN"/>
    <property type="match status" value="1"/>
</dbReference>
<evidence type="ECO:0000313" key="2">
    <source>
        <dbReference type="Proteomes" id="UP001595906"/>
    </source>
</evidence>
<dbReference type="EMBL" id="JBHSDC010000029">
    <property type="protein sequence ID" value="MFC4233434.1"/>
    <property type="molecule type" value="Genomic_DNA"/>
</dbReference>
<protein>
    <submittedName>
        <fullName evidence="1">Murein L,D-transpeptidase catalytic domain-containing protein</fullName>
    </submittedName>
</protein>
<accession>A0ABV8Q0S8</accession>
<comment type="caution">
    <text evidence="1">The sequence shown here is derived from an EMBL/GenBank/DDBJ whole genome shotgun (WGS) entry which is preliminary data.</text>
</comment>
<keyword evidence="2" id="KW-1185">Reference proteome</keyword>
<sequence length="214" mass="24254">MKKIRLTLFIMIGLSILFIAYQYRTLFIKTTTKALHEKSIPNNDTLLLQKLKQQSKTISTFAYTNHFNSRICFLVDMSIQSGKNRFFVYNMQKDSVELAGLVAHGSGNSKFTQTPTFSNEISSGCTSLGKYKVSYQYNGKFGKAYKLFGLDSTNSNAFERNVVLHAYSCVPNNQSYPLPICNSLGCPMVSYTFLEALHPIITASKRPILLYIYR</sequence>
<dbReference type="RefSeq" id="WP_379015707.1">
    <property type="nucleotide sequence ID" value="NZ_JBHSDC010000029.1"/>
</dbReference>
<dbReference type="PANTHER" id="PTHR38477:SF1">
    <property type="entry name" value="MUREIN L,D-TRANSPEPTIDASE CATALYTIC DOMAIN FAMILY PROTEIN"/>
    <property type="match status" value="1"/>
</dbReference>
<organism evidence="1 2">
    <name type="scientific">Parasediminibacterium paludis</name>
    <dbReference type="NCBI Taxonomy" id="908966"/>
    <lineage>
        <taxon>Bacteria</taxon>
        <taxon>Pseudomonadati</taxon>
        <taxon>Bacteroidota</taxon>
        <taxon>Chitinophagia</taxon>
        <taxon>Chitinophagales</taxon>
        <taxon>Chitinophagaceae</taxon>
        <taxon>Parasediminibacterium</taxon>
    </lineage>
</organism>
<dbReference type="InterPro" id="IPR032676">
    <property type="entry name" value="YkuD_2"/>
</dbReference>